<dbReference type="PROSITE" id="PS51257">
    <property type="entry name" value="PROKAR_LIPOPROTEIN"/>
    <property type="match status" value="1"/>
</dbReference>
<accession>A0ABV4L8B7</accession>
<evidence type="ECO:0000313" key="1">
    <source>
        <dbReference type="EMBL" id="MEZ8083948.1"/>
    </source>
</evidence>
<reference evidence="1 2" key="1">
    <citation type="submission" date="2024-06" db="EMBL/GenBank/DDBJ databases">
        <authorList>
            <person name="Steensen K."/>
            <person name="Seneca J."/>
            <person name="Bartlau N."/>
            <person name="Yu A.X."/>
            <person name="Polz M.F."/>
        </authorList>
    </citation>
    <scope>NUCLEOTIDE SEQUENCE [LARGE SCALE GENOMIC DNA]</scope>
    <source>
        <strain evidence="1 2">1F260</strain>
    </source>
</reference>
<proteinExistence type="predicted"/>
<dbReference type="SUPFAM" id="SSF74653">
    <property type="entry name" value="TolA/TonB C-terminal domain"/>
    <property type="match status" value="1"/>
</dbReference>
<keyword evidence="2" id="KW-1185">Reference proteome</keyword>
<organism evidence="1 2">
    <name type="scientific">Enterovibrio norvegicus</name>
    <dbReference type="NCBI Taxonomy" id="188144"/>
    <lineage>
        <taxon>Bacteria</taxon>
        <taxon>Pseudomonadati</taxon>
        <taxon>Pseudomonadota</taxon>
        <taxon>Gammaproteobacteria</taxon>
        <taxon>Vibrionales</taxon>
        <taxon>Vibrionaceae</taxon>
        <taxon>Enterovibrio</taxon>
    </lineage>
</organism>
<comment type="caution">
    <text evidence="1">The sequence shown here is derived from an EMBL/GenBank/DDBJ whole genome shotgun (WGS) entry which is preliminary data.</text>
</comment>
<sequence>MKLFILLMSIFLAGCQSTDNSQKSTYENASEEEKKAALEQLFSGLSRENIENDSSDIDEEPDNLSDWIKMVHFKFRPHFKPTPYMRHDHVKVLVVLSDSGFIEDSQIIESTGNEKLNFMALEALEKAAPFIVINLPRNERKVAKNIVLVFSGSK</sequence>
<name>A0ABV4L8B7_9GAMM</name>
<dbReference type="Gene3D" id="3.30.1150.10">
    <property type="match status" value="1"/>
</dbReference>
<evidence type="ECO:0000313" key="2">
    <source>
        <dbReference type="Proteomes" id="UP001569154"/>
    </source>
</evidence>
<dbReference type="RefSeq" id="WP_017013448.1">
    <property type="nucleotide sequence ID" value="NZ_AJYG02000011.1"/>
</dbReference>
<dbReference type="EMBL" id="JBGONM010000090">
    <property type="protein sequence ID" value="MEZ8083948.1"/>
    <property type="molecule type" value="Genomic_DNA"/>
</dbReference>
<protein>
    <submittedName>
        <fullName evidence="1">Energy transducer TonB</fullName>
    </submittedName>
</protein>
<gene>
    <name evidence="1" type="ORF">ACED35_22795</name>
</gene>
<dbReference type="Proteomes" id="UP001569154">
    <property type="component" value="Unassembled WGS sequence"/>
</dbReference>